<protein>
    <recommendedName>
        <fullName evidence="1">Integrase catalytic domain-containing protein</fullName>
    </recommendedName>
</protein>
<comment type="caution">
    <text evidence="2">The sequence shown here is derived from an EMBL/GenBank/DDBJ whole genome shotgun (WGS) entry which is preliminary data.</text>
</comment>
<dbReference type="Gene3D" id="1.10.340.70">
    <property type="match status" value="1"/>
</dbReference>
<dbReference type="Pfam" id="PF17921">
    <property type="entry name" value="Integrase_H2C2"/>
    <property type="match status" value="1"/>
</dbReference>
<dbReference type="InterPro" id="IPR052160">
    <property type="entry name" value="Gypsy_RT_Integrase-like"/>
</dbReference>
<proteinExistence type="predicted"/>
<evidence type="ECO:0000259" key="1">
    <source>
        <dbReference type="PROSITE" id="PS50994"/>
    </source>
</evidence>
<feature type="domain" description="Integrase catalytic" evidence="1">
    <location>
        <begin position="78"/>
        <end position="150"/>
    </location>
</feature>
<dbReference type="InterPro" id="IPR036397">
    <property type="entry name" value="RNaseH_sf"/>
</dbReference>
<dbReference type="Proteomes" id="UP001605036">
    <property type="component" value="Unassembled WGS sequence"/>
</dbReference>
<accession>A0ABD1Y1H3</accession>
<organism evidence="2 3">
    <name type="scientific">Riccia fluitans</name>
    <dbReference type="NCBI Taxonomy" id="41844"/>
    <lineage>
        <taxon>Eukaryota</taxon>
        <taxon>Viridiplantae</taxon>
        <taxon>Streptophyta</taxon>
        <taxon>Embryophyta</taxon>
        <taxon>Marchantiophyta</taxon>
        <taxon>Marchantiopsida</taxon>
        <taxon>Marchantiidae</taxon>
        <taxon>Marchantiales</taxon>
        <taxon>Ricciaceae</taxon>
        <taxon>Riccia</taxon>
    </lineage>
</organism>
<evidence type="ECO:0000313" key="2">
    <source>
        <dbReference type="EMBL" id="KAL2620606.1"/>
    </source>
</evidence>
<dbReference type="InterPro" id="IPR012337">
    <property type="entry name" value="RNaseH-like_sf"/>
</dbReference>
<dbReference type="Gene3D" id="3.30.420.10">
    <property type="entry name" value="Ribonuclease H-like superfamily/Ribonuclease H"/>
    <property type="match status" value="1"/>
</dbReference>
<dbReference type="InterPro" id="IPR001584">
    <property type="entry name" value="Integrase_cat-core"/>
</dbReference>
<reference evidence="2 3" key="1">
    <citation type="submission" date="2024-09" db="EMBL/GenBank/DDBJ databases">
        <title>Chromosome-scale assembly of Riccia fluitans.</title>
        <authorList>
            <person name="Paukszto L."/>
            <person name="Sawicki J."/>
            <person name="Karawczyk K."/>
            <person name="Piernik-Szablinska J."/>
            <person name="Szczecinska M."/>
            <person name="Mazdziarz M."/>
        </authorList>
    </citation>
    <scope>NUCLEOTIDE SEQUENCE [LARGE SCALE GENOMIC DNA]</scope>
    <source>
        <strain evidence="2">Rf_01</strain>
        <tissue evidence="2">Aerial parts of the thallus</tissue>
    </source>
</reference>
<dbReference type="PROSITE" id="PS50994">
    <property type="entry name" value="INTEGRASE"/>
    <property type="match status" value="1"/>
</dbReference>
<sequence>MYRRVTLAVECPKLMFQAHAGVAGGHLSGSTTAEKLLSSGVRWPHIFQDCDKYKHTCDECQRVGPLEQYRRPPLKVSEITRPFKKWGLDFVGPIYPAASNSHRYLLVATDYTTKWVEATSLPDCTAWSTTEFPYSYILARYGCSEELISD</sequence>
<gene>
    <name evidence="2" type="ORF">R1flu_000811</name>
</gene>
<keyword evidence="3" id="KW-1185">Reference proteome</keyword>
<evidence type="ECO:0000313" key="3">
    <source>
        <dbReference type="Proteomes" id="UP001605036"/>
    </source>
</evidence>
<dbReference type="EMBL" id="JBHFFA010000006">
    <property type="protein sequence ID" value="KAL2620606.1"/>
    <property type="molecule type" value="Genomic_DNA"/>
</dbReference>
<dbReference type="PANTHER" id="PTHR47266">
    <property type="entry name" value="ENDONUCLEASE-RELATED"/>
    <property type="match status" value="1"/>
</dbReference>
<dbReference type="AlphaFoldDB" id="A0ABD1Y1H3"/>
<dbReference type="SUPFAM" id="SSF53098">
    <property type="entry name" value="Ribonuclease H-like"/>
    <property type="match status" value="1"/>
</dbReference>
<dbReference type="InterPro" id="IPR041588">
    <property type="entry name" value="Integrase_H2C2"/>
</dbReference>
<name>A0ABD1Y1H3_9MARC</name>